<feature type="domain" description="Spore germination protein N-terminal" evidence="9">
    <location>
        <begin position="23"/>
        <end position="192"/>
    </location>
</feature>
<dbReference type="PANTHER" id="PTHR35789">
    <property type="entry name" value="SPORE GERMINATION PROTEIN B3"/>
    <property type="match status" value="1"/>
</dbReference>
<dbReference type="Proteomes" id="UP000465601">
    <property type="component" value="Unassembled WGS sequence"/>
</dbReference>
<dbReference type="Pfam" id="PF25198">
    <property type="entry name" value="Spore_GerAC_N"/>
    <property type="match status" value="1"/>
</dbReference>
<sequence length="383" mass="43073">MKKVKLLAIMLICILLTSSCWSRREIESLGIVLGMGISKTEEGLYTVVAQVANPGAIVAENPEGRDVYTIMISEGLSVFDALRNIARLAKRRLYIAHIQVFIIDEAIAKEGLGQVMGFFVQVMEIRMEPFVFISKLPPKEILDTPNSLGLVPSLGLNILARGYGTTSKYYVSNLLKTVEATNNPIINYVTTLVEKLPPATNEELPFLKLTQLAVFKDQRLVGYLDEEGGQAYNFISNNFKNGLITYECGNTGDQYVIEVLSSKAKIHPIYTDERIGFDIELKVEGSIAERISSMYTKVPIDIEKVERQLSQTIEDKLTKTIALAQEEYHVDIFNLSRNFSIKHPQKFKEIKDQWNEEFSRSDISVKVEATITHSALNVNRGRL</sequence>
<keyword evidence="7" id="KW-0449">Lipoprotein</keyword>
<evidence type="ECO:0000256" key="2">
    <source>
        <dbReference type="ARBA" id="ARBA00007886"/>
    </source>
</evidence>
<dbReference type="OrthoDB" id="9816067at2"/>
<evidence type="ECO:0000256" key="6">
    <source>
        <dbReference type="ARBA" id="ARBA00023139"/>
    </source>
</evidence>
<dbReference type="PROSITE" id="PS51257">
    <property type="entry name" value="PROKAR_LIPOPROTEIN"/>
    <property type="match status" value="1"/>
</dbReference>
<evidence type="ECO:0000313" key="10">
    <source>
        <dbReference type="EMBL" id="KAB3531088.1"/>
    </source>
</evidence>
<dbReference type="NCBIfam" id="TIGR02887">
    <property type="entry name" value="spore_ger_x_C"/>
    <property type="match status" value="1"/>
</dbReference>
<evidence type="ECO:0000313" key="11">
    <source>
        <dbReference type="Proteomes" id="UP000465601"/>
    </source>
</evidence>
<keyword evidence="11" id="KW-1185">Reference proteome</keyword>
<dbReference type="GO" id="GO:0016020">
    <property type="term" value="C:membrane"/>
    <property type="evidence" value="ECO:0007669"/>
    <property type="project" value="UniProtKB-SubCell"/>
</dbReference>
<comment type="similarity">
    <text evidence="2">Belongs to the GerABKC lipoprotein family.</text>
</comment>
<protein>
    <submittedName>
        <fullName evidence="10">Ger(X)C family spore germination protein</fullName>
    </submittedName>
</protein>
<dbReference type="InterPro" id="IPR046953">
    <property type="entry name" value="Spore_GerAC-like_C"/>
</dbReference>
<dbReference type="Gene3D" id="3.30.300.210">
    <property type="entry name" value="Nutrient germinant receptor protein C, domain 3"/>
    <property type="match status" value="1"/>
</dbReference>
<dbReference type="GO" id="GO:0009847">
    <property type="term" value="P:spore germination"/>
    <property type="evidence" value="ECO:0007669"/>
    <property type="project" value="InterPro"/>
</dbReference>
<dbReference type="EMBL" id="WBZB01000014">
    <property type="protein sequence ID" value="KAB3531088.1"/>
    <property type="molecule type" value="Genomic_DNA"/>
</dbReference>
<evidence type="ECO:0000256" key="3">
    <source>
        <dbReference type="ARBA" id="ARBA00022544"/>
    </source>
</evidence>
<dbReference type="AlphaFoldDB" id="A0A833M7P5"/>
<feature type="domain" description="Spore germination GerAC-like C-terminal" evidence="8">
    <location>
        <begin position="211"/>
        <end position="374"/>
    </location>
</feature>
<name>A0A833M7P5_9FIRM</name>
<comment type="caution">
    <text evidence="10">The sequence shown here is derived from an EMBL/GenBank/DDBJ whole genome shotgun (WGS) entry which is preliminary data.</text>
</comment>
<comment type="subcellular location">
    <subcellularLocation>
        <location evidence="1">Membrane</location>
        <topology evidence="1">Lipid-anchor</topology>
    </subcellularLocation>
</comment>
<evidence type="ECO:0000256" key="5">
    <source>
        <dbReference type="ARBA" id="ARBA00023136"/>
    </source>
</evidence>
<dbReference type="Gene3D" id="6.20.190.10">
    <property type="entry name" value="Nutrient germinant receptor protein C, domain 1"/>
    <property type="match status" value="1"/>
</dbReference>
<evidence type="ECO:0000256" key="1">
    <source>
        <dbReference type="ARBA" id="ARBA00004635"/>
    </source>
</evidence>
<dbReference type="Pfam" id="PF05504">
    <property type="entry name" value="Spore_GerAC"/>
    <property type="match status" value="1"/>
</dbReference>
<dbReference type="InterPro" id="IPR057336">
    <property type="entry name" value="GerAC_N"/>
</dbReference>
<dbReference type="InterPro" id="IPR008844">
    <property type="entry name" value="Spore_GerAC-like"/>
</dbReference>
<reference evidence="10 11" key="1">
    <citation type="submission" date="2019-10" db="EMBL/GenBank/DDBJ databases">
        <title>Alkaliphilus serpentinus sp. nov. and Alkaliphilus pronyensis sp. nov., two novel anaerobic alkaliphilic species isolated from the serpentinized-hosted hydrothermal field of the Prony Bay (New Caledonia).</title>
        <authorList>
            <person name="Postec A."/>
        </authorList>
    </citation>
    <scope>NUCLEOTIDE SEQUENCE [LARGE SCALE GENOMIC DNA]</scope>
    <source>
        <strain evidence="10 11">LacT</strain>
    </source>
</reference>
<accession>A0A833M7P5</accession>
<gene>
    <name evidence="10" type="ORF">F8153_05485</name>
</gene>
<organism evidence="10 11">
    <name type="scientific">Alkaliphilus serpentinus</name>
    <dbReference type="NCBI Taxonomy" id="1482731"/>
    <lineage>
        <taxon>Bacteria</taxon>
        <taxon>Bacillati</taxon>
        <taxon>Bacillota</taxon>
        <taxon>Clostridia</taxon>
        <taxon>Peptostreptococcales</taxon>
        <taxon>Natronincolaceae</taxon>
        <taxon>Alkaliphilus</taxon>
    </lineage>
</organism>
<dbReference type="InterPro" id="IPR038501">
    <property type="entry name" value="Spore_GerAC_C_sf"/>
</dbReference>
<keyword evidence="4" id="KW-0732">Signal</keyword>
<evidence type="ECO:0000256" key="4">
    <source>
        <dbReference type="ARBA" id="ARBA00022729"/>
    </source>
</evidence>
<evidence type="ECO:0000256" key="7">
    <source>
        <dbReference type="ARBA" id="ARBA00023288"/>
    </source>
</evidence>
<evidence type="ECO:0000259" key="8">
    <source>
        <dbReference type="Pfam" id="PF05504"/>
    </source>
</evidence>
<evidence type="ECO:0000259" key="9">
    <source>
        <dbReference type="Pfam" id="PF25198"/>
    </source>
</evidence>
<keyword evidence="3" id="KW-0309">Germination</keyword>
<keyword evidence="5" id="KW-0472">Membrane</keyword>
<keyword evidence="6" id="KW-0564">Palmitate</keyword>
<proteinExistence type="inferred from homology"/>
<dbReference type="PANTHER" id="PTHR35789:SF1">
    <property type="entry name" value="SPORE GERMINATION PROTEIN B3"/>
    <property type="match status" value="1"/>
</dbReference>